<evidence type="ECO:0000256" key="1">
    <source>
        <dbReference type="SAM" id="SignalP"/>
    </source>
</evidence>
<dbReference type="Proteomes" id="UP000054783">
    <property type="component" value="Unassembled WGS sequence"/>
</dbReference>
<sequence>MQCFGAFLFLLMFLFSSVSRFQAQLIDFSMYHLGEVDITALYPHIQKVALIRSYHDSLVIADNSIWIKDDLQNFRFVQRTYHYASLPCKIQLCPVLCITTKSSRERDPETT</sequence>
<proteinExistence type="predicted"/>
<feature type="chain" id="PRO_5006873720" evidence="1">
    <location>
        <begin position="24"/>
        <end position="111"/>
    </location>
</feature>
<name>A0A0V0ZEQ6_9BILA</name>
<reference evidence="2 3" key="1">
    <citation type="submission" date="2015-01" db="EMBL/GenBank/DDBJ databases">
        <title>Evolution of Trichinella species and genotypes.</title>
        <authorList>
            <person name="Korhonen P.K."/>
            <person name="Edoardo P."/>
            <person name="Giuseppe L.R."/>
            <person name="Gasser R.B."/>
        </authorList>
    </citation>
    <scope>NUCLEOTIDE SEQUENCE [LARGE SCALE GENOMIC DNA]</scope>
    <source>
        <strain evidence="2">ISS2496</strain>
    </source>
</reference>
<gene>
    <name evidence="2" type="ORF">T12_6211</name>
</gene>
<feature type="signal peptide" evidence="1">
    <location>
        <begin position="1"/>
        <end position="23"/>
    </location>
</feature>
<dbReference type="AlphaFoldDB" id="A0A0V0ZEQ6"/>
<organism evidence="2 3">
    <name type="scientific">Trichinella patagoniensis</name>
    <dbReference type="NCBI Taxonomy" id="990121"/>
    <lineage>
        <taxon>Eukaryota</taxon>
        <taxon>Metazoa</taxon>
        <taxon>Ecdysozoa</taxon>
        <taxon>Nematoda</taxon>
        <taxon>Enoplea</taxon>
        <taxon>Dorylaimia</taxon>
        <taxon>Trichinellida</taxon>
        <taxon>Trichinellidae</taxon>
        <taxon>Trichinella</taxon>
    </lineage>
</organism>
<dbReference type="EMBL" id="JYDQ01000215">
    <property type="protein sequence ID" value="KRY10862.1"/>
    <property type="molecule type" value="Genomic_DNA"/>
</dbReference>
<keyword evidence="3" id="KW-1185">Reference proteome</keyword>
<protein>
    <submittedName>
        <fullName evidence="2">Uncharacterized protein</fullName>
    </submittedName>
</protein>
<accession>A0A0V0ZEQ6</accession>
<comment type="caution">
    <text evidence="2">The sequence shown here is derived from an EMBL/GenBank/DDBJ whole genome shotgun (WGS) entry which is preliminary data.</text>
</comment>
<evidence type="ECO:0000313" key="2">
    <source>
        <dbReference type="EMBL" id="KRY10862.1"/>
    </source>
</evidence>
<evidence type="ECO:0000313" key="3">
    <source>
        <dbReference type="Proteomes" id="UP000054783"/>
    </source>
</evidence>
<keyword evidence="1" id="KW-0732">Signal</keyword>